<accession>A0A3Q0JCD0</accession>
<reference evidence="2" key="1">
    <citation type="submission" date="2025-08" db="UniProtKB">
        <authorList>
            <consortium name="RefSeq"/>
        </authorList>
    </citation>
    <scope>IDENTIFICATION</scope>
</reference>
<dbReference type="Gene3D" id="3.40.50.1110">
    <property type="entry name" value="SGNH hydrolase"/>
    <property type="match status" value="1"/>
</dbReference>
<dbReference type="SUPFAM" id="SSF52266">
    <property type="entry name" value="SGNH hydrolase"/>
    <property type="match status" value="1"/>
</dbReference>
<dbReference type="GeneID" id="113470273"/>
<dbReference type="AlphaFoldDB" id="A0A3Q0JCD0"/>
<organism evidence="1 2">
    <name type="scientific">Diaphorina citri</name>
    <name type="common">Asian citrus psyllid</name>
    <dbReference type="NCBI Taxonomy" id="121845"/>
    <lineage>
        <taxon>Eukaryota</taxon>
        <taxon>Metazoa</taxon>
        <taxon>Ecdysozoa</taxon>
        <taxon>Arthropoda</taxon>
        <taxon>Hexapoda</taxon>
        <taxon>Insecta</taxon>
        <taxon>Pterygota</taxon>
        <taxon>Neoptera</taxon>
        <taxon>Paraneoptera</taxon>
        <taxon>Hemiptera</taxon>
        <taxon>Sternorrhyncha</taxon>
        <taxon>Psylloidea</taxon>
        <taxon>Psyllidae</taxon>
        <taxon>Diaphorininae</taxon>
        <taxon>Diaphorina</taxon>
    </lineage>
</organism>
<sequence length="183" mass="20168">MHLQEHVNLEPSTTDLLKTLCSEIFLCKDTILSFGSQLNELSTFSRENRSKIEQIESKNQTSDNKSNLISTNNQLDKITKAKPKPKVIKPKPAVNHKKKNLGKIVIVGDSHVRKLGGTLAPKITLSPDKVQCAFQGGSKLGQVLDLIEERRVSLAPGDTLILFSGANDVSHTSWNAIRSRTSL</sequence>
<proteinExistence type="predicted"/>
<name>A0A3Q0JCD0_DIACI</name>
<keyword evidence="1" id="KW-1185">Reference proteome</keyword>
<protein>
    <submittedName>
        <fullName evidence="2">Uncharacterized protein LOC113470273</fullName>
    </submittedName>
</protein>
<dbReference type="Proteomes" id="UP000079169">
    <property type="component" value="Unplaced"/>
</dbReference>
<dbReference type="KEGG" id="dci:113470273"/>
<gene>
    <name evidence="2" type="primary">LOC113470273</name>
</gene>
<evidence type="ECO:0000313" key="1">
    <source>
        <dbReference type="Proteomes" id="UP000079169"/>
    </source>
</evidence>
<evidence type="ECO:0000313" key="2">
    <source>
        <dbReference type="RefSeq" id="XP_026684380.1"/>
    </source>
</evidence>
<dbReference type="InterPro" id="IPR036514">
    <property type="entry name" value="SGNH_hydro_sf"/>
</dbReference>
<dbReference type="RefSeq" id="XP_026684380.1">
    <property type="nucleotide sequence ID" value="XM_026828579.1"/>
</dbReference>
<dbReference type="PaxDb" id="121845-A0A3Q0JCD0"/>